<evidence type="ECO:0000256" key="1">
    <source>
        <dbReference type="SAM" id="Phobius"/>
    </source>
</evidence>
<organism evidence="3 4">
    <name type="scientific">Ignelater luminosus</name>
    <name type="common">Cucubano</name>
    <name type="synonym">Pyrophorus luminosus</name>
    <dbReference type="NCBI Taxonomy" id="2038154"/>
    <lineage>
        <taxon>Eukaryota</taxon>
        <taxon>Metazoa</taxon>
        <taxon>Ecdysozoa</taxon>
        <taxon>Arthropoda</taxon>
        <taxon>Hexapoda</taxon>
        <taxon>Insecta</taxon>
        <taxon>Pterygota</taxon>
        <taxon>Neoptera</taxon>
        <taxon>Endopterygota</taxon>
        <taxon>Coleoptera</taxon>
        <taxon>Polyphaga</taxon>
        <taxon>Elateriformia</taxon>
        <taxon>Elateroidea</taxon>
        <taxon>Elateridae</taxon>
        <taxon>Agrypninae</taxon>
        <taxon>Pyrophorini</taxon>
        <taxon>Ignelater</taxon>
    </lineage>
</organism>
<evidence type="ECO:0000313" key="3">
    <source>
        <dbReference type="EMBL" id="KAF2885010.1"/>
    </source>
</evidence>
<dbReference type="PANTHER" id="PTHR12480">
    <property type="entry name" value="ARGININE DEMETHYLASE AND LYSYL-HYDROXYLASE JMJD"/>
    <property type="match status" value="1"/>
</dbReference>
<dbReference type="InterPro" id="IPR050910">
    <property type="entry name" value="JMJD6_ArgDemeth/LysHydrox"/>
</dbReference>
<dbReference type="GO" id="GO:0016706">
    <property type="term" value="F:2-oxoglutarate-dependent dioxygenase activity"/>
    <property type="evidence" value="ECO:0007669"/>
    <property type="project" value="TreeGrafter"/>
</dbReference>
<feature type="transmembrane region" description="Helical" evidence="1">
    <location>
        <begin position="52"/>
        <end position="69"/>
    </location>
</feature>
<gene>
    <name evidence="3" type="ORF">ILUMI_21184</name>
</gene>
<comment type="caution">
    <text evidence="3">The sequence shown here is derived from an EMBL/GenBank/DDBJ whole genome shotgun (WGS) entry which is preliminary data.</text>
</comment>
<dbReference type="SUPFAM" id="SSF51197">
    <property type="entry name" value="Clavaminate synthase-like"/>
    <property type="match status" value="1"/>
</dbReference>
<keyword evidence="1" id="KW-0472">Membrane</keyword>
<dbReference type="Gene3D" id="2.60.120.650">
    <property type="entry name" value="Cupin"/>
    <property type="match status" value="1"/>
</dbReference>
<keyword evidence="1" id="KW-1133">Transmembrane helix</keyword>
<dbReference type="EMBL" id="VTPC01090043">
    <property type="protein sequence ID" value="KAF2885010.1"/>
    <property type="molecule type" value="Genomic_DNA"/>
</dbReference>
<accession>A0A8K0CJE5</accession>
<keyword evidence="4" id="KW-1185">Reference proteome</keyword>
<evidence type="ECO:0000259" key="2">
    <source>
        <dbReference type="Pfam" id="PF13621"/>
    </source>
</evidence>
<proteinExistence type="predicted"/>
<sequence>YRLCYVMQKAEKRLNAILRKSKNSGIPVENLKNLDVVQTIYHLKHPGNRKRYVFAVLTGFLFALAIAFNNSECLIELPQDSSKIFREPENCDICIGVDHVNKVQNISPADFEDHYVAKGRPVVITDGTKGWSAVNTFTFEFFKELYQKTNRDGFSKTECQFFPYKTEFKSLEEALNMSSARSRLELGTLPWYIGWSNCNDEAGKILRKHYDRPYFLPEKSENIALNWIFMGGPGFGAHMHVDNVQYPSWQAQLRGQKIWKLAPPPECFYKCHELQVTVAPGEIIVVDTNRWYHQTYIPPGDISITIGAEFD</sequence>
<keyword evidence="1" id="KW-0812">Transmembrane</keyword>
<reference evidence="3" key="1">
    <citation type="submission" date="2019-08" db="EMBL/GenBank/DDBJ databases">
        <title>The genome of the North American firefly Photinus pyralis.</title>
        <authorList>
            <consortium name="Photinus pyralis genome working group"/>
            <person name="Fallon T.R."/>
            <person name="Sander Lower S.E."/>
            <person name="Weng J.-K."/>
        </authorList>
    </citation>
    <scope>NUCLEOTIDE SEQUENCE</scope>
    <source>
        <strain evidence="3">TRF0915ILg1</strain>
        <tissue evidence="3">Whole body</tissue>
    </source>
</reference>
<name>A0A8K0CJE5_IGNLU</name>
<dbReference type="OrthoDB" id="10063099at2759"/>
<dbReference type="InterPro" id="IPR041667">
    <property type="entry name" value="Cupin_8"/>
</dbReference>
<protein>
    <recommendedName>
        <fullName evidence="2">Cupin-like domain-containing protein</fullName>
    </recommendedName>
</protein>
<evidence type="ECO:0000313" key="4">
    <source>
        <dbReference type="Proteomes" id="UP000801492"/>
    </source>
</evidence>
<dbReference type="PANTHER" id="PTHR12480:SF19">
    <property type="entry name" value="CUPIN-LIKE DOMAIN-CONTAINING PROTEIN"/>
    <property type="match status" value="1"/>
</dbReference>
<dbReference type="Pfam" id="PF13621">
    <property type="entry name" value="Cupin_8"/>
    <property type="match status" value="1"/>
</dbReference>
<dbReference type="AlphaFoldDB" id="A0A8K0CJE5"/>
<feature type="non-terminal residue" evidence="3">
    <location>
        <position position="311"/>
    </location>
</feature>
<dbReference type="Proteomes" id="UP000801492">
    <property type="component" value="Unassembled WGS sequence"/>
</dbReference>
<feature type="domain" description="Cupin-like" evidence="2">
    <location>
        <begin position="108"/>
        <end position="266"/>
    </location>
</feature>